<evidence type="ECO:0000256" key="2">
    <source>
        <dbReference type="ARBA" id="ARBA00004993"/>
    </source>
</evidence>
<feature type="binding site" evidence="12">
    <location>
        <position position="66"/>
    </location>
    <ligand>
        <name>CoA</name>
        <dbReference type="ChEBI" id="CHEBI:57287"/>
    </ligand>
</feature>
<evidence type="ECO:0000256" key="4">
    <source>
        <dbReference type="ARBA" id="ARBA00011503"/>
    </source>
</evidence>
<evidence type="ECO:0000256" key="6">
    <source>
        <dbReference type="ARBA" id="ARBA00022679"/>
    </source>
</evidence>
<dbReference type="GO" id="GO:0005886">
    <property type="term" value="C:plasma membrane"/>
    <property type="evidence" value="ECO:0007669"/>
    <property type="project" value="TreeGrafter"/>
</dbReference>
<comment type="pathway">
    <text evidence="2">Siderophore biosynthesis; enterobactin biosynthesis.</text>
</comment>
<dbReference type="InterPro" id="IPR037143">
    <property type="entry name" value="4-PPantetheinyl_Trfase_dom_sf"/>
</dbReference>
<dbReference type="InterPro" id="IPR008278">
    <property type="entry name" value="4-PPantetheinyl_Trfase_dom"/>
</dbReference>
<evidence type="ECO:0000256" key="5">
    <source>
        <dbReference type="ARBA" id="ARBA00019087"/>
    </source>
</evidence>
<dbReference type="Proteomes" id="UP000045285">
    <property type="component" value="Unassembled WGS sequence"/>
</dbReference>
<feature type="domain" description="4'-phosphopantetheinyl transferase" evidence="14">
    <location>
        <begin position="120"/>
        <end position="195"/>
    </location>
</feature>
<feature type="domain" description="4'-phosphopantetheinyl transferase N-terminal" evidence="15">
    <location>
        <begin position="48"/>
        <end position="113"/>
    </location>
</feature>
<dbReference type="EMBL" id="CCMZ01000023">
    <property type="protein sequence ID" value="CDX19244.1"/>
    <property type="molecule type" value="Genomic_DNA"/>
</dbReference>
<evidence type="ECO:0000313" key="17">
    <source>
        <dbReference type="Proteomes" id="UP000045285"/>
    </source>
</evidence>
<comment type="catalytic activity">
    <reaction evidence="11">
        <text>apo-[peptidyl-carrier protein] + CoA = holo-[peptidyl-carrier protein] + adenosine 3',5'-bisphosphate + H(+)</text>
        <dbReference type="Rhea" id="RHEA:46228"/>
        <dbReference type="Rhea" id="RHEA-COMP:11479"/>
        <dbReference type="Rhea" id="RHEA-COMP:11480"/>
        <dbReference type="ChEBI" id="CHEBI:15378"/>
        <dbReference type="ChEBI" id="CHEBI:29999"/>
        <dbReference type="ChEBI" id="CHEBI:57287"/>
        <dbReference type="ChEBI" id="CHEBI:58343"/>
        <dbReference type="ChEBI" id="CHEBI:64479"/>
    </reaction>
</comment>
<dbReference type="PRINTS" id="PR01399">
    <property type="entry name" value="ENTSNTHTASED"/>
</dbReference>
<evidence type="ECO:0000256" key="8">
    <source>
        <dbReference type="ARBA" id="ARBA00029894"/>
    </source>
</evidence>
<comment type="catalytic activity">
    <reaction evidence="10">
        <text>apo-[aryl-carrier protein] + CoA = holo-[aryl-carrier protein] + adenosine 3',5'-bisphosphate + H(+)</text>
        <dbReference type="Rhea" id="RHEA:48404"/>
        <dbReference type="Rhea" id="RHEA-COMP:15903"/>
        <dbReference type="Rhea" id="RHEA-COMP:17557"/>
        <dbReference type="ChEBI" id="CHEBI:15378"/>
        <dbReference type="ChEBI" id="CHEBI:29999"/>
        <dbReference type="ChEBI" id="CHEBI:57287"/>
        <dbReference type="ChEBI" id="CHEBI:58343"/>
        <dbReference type="ChEBI" id="CHEBI:64479"/>
    </reaction>
</comment>
<evidence type="ECO:0000256" key="3">
    <source>
        <dbReference type="ARBA" id="ARBA00008342"/>
    </source>
</evidence>
<keyword evidence="13" id="KW-0460">Magnesium</keyword>
<gene>
    <name evidence="16" type="ORF">MPL3356_30080</name>
</gene>
<feature type="binding site" evidence="12">
    <location>
        <position position="177"/>
    </location>
    <ligand>
        <name>CoA</name>
        <dbReference type="ChEBI" id="CHEBI:57287"/>
    </ligand>
</feature>
<evidence type="ECO:0000259" key="15">
    <source>
        <dbReference type="Pfam" id="PF17837"/>
    </source>
</evidence>
<dbReference type="GO" id="GO:0009239">
    <property type="term" value="P:enterobactin biosynthetic process"/>
    <property type="evidence" value="ECO:0007669"/>
    <property type="project" value="UniProtKB-UniPathway"/>
</dbReference>
<dbReference type="PANTHER" id="PTHR38096">
    <property type="entry name" value="ENTEROBACTIN SYNTHASE COMPONENT D"/>
    <property type="match status" value="1"/>
</dbReference>
<dbReference type="UniPathway" id="UPA00017"/>
<dbReference type="SUPFAM" id="SSF56214">
    <property type="entry name" value="4'-phosphopantetheinyl transferase"/>
    <property type="match status" value="1"/>
</dbReference>
<name>A0A090DRF3_MESPL</name>
<feature type="binding site" evidence="12">
    <location>
        <position position="167"/>
    </location>
    <ligand>
        <name>CoA</name>
        <dbReference type="ChEBI" id="CHEBI:57287"/>
    </ligand>
</feature>
<feature type="binding site" evidence="13">
    <location>
        <position position="126"/>
    </location>
    <ligand>
        <name>Mg(2+)</name>
        <dbReference type="ChEBI" id="CHEBI:18420"/>
    </ligand>
</feature>
<dbReference type="InterPro" id="IPR003542">
    <property type="entry name" value="Enbac_synth_compD-like"/>
</dbReference>
<dbReference type="AlphaFoldDB" id="A0A090DRF3"/>
<organism evidence="16 17">
    <name type="scientific">Mesorhizobium plurifarium</name>
    <dbReference type="NCBI Taxonomy" id="69974"/>
    <lineage>
        <taxon>Bacteria</taxon>
        <taxon>Pseudomonadati</taxon>
        <taxon>Pseudomonadota</taxon>
        <taxon>Alphaproteobacteria</taxon>
        <taxon>Hyphomicrobiales</taxon>
        <taxon>Phyllobacteriaceae</taxon>
        <taxon>Mesorhizobium</taxon>
    </lineage>
</organism>
<evidence type="ECO:0000256" key="9">
    <source>
        <dbReference type="ARBA" id="ARBA00031996"/>
    </source>
</evidence>
<protein>
    <recommendedName>
        <fullName evidence="5">Enterobactin synthase component D</fullName>
    </recommendedName>
    <alternativeName>
        <fullName evidence="8">4'-phosphopantetheinyl transferase EntD</fullName>
    </alternativeName>
    <alternativeName>
        <fullName evidence="9">Enterochelin synthase D</fullName>
    </alternativeName>
</protein>
<comment type="cofactor">
    <cofactor evidence="13">
        <name>Mg(2+)</name>
        <dbReference type="ChEBI" id="CHEBI:18420"/>
    </cofactor>
</comment>
<evidence type="ECO:0000256" key="13">
    <source>
        <dbReference type="PIRSR" id="PIRSR603542-2"/>
    </source>
</evidence>
<evidence type="ECO:0000256" key="12">
    <source>
        <dbReference type="PIRSR" id="PIRSR603542-1"/>
    </source>
</evidence>
<keyword evidence="7" id="KW-0259">Enterobactin biosynthesis</keyword>
<dbReference type="GO" id="GO:0009366">
    <property type="term" value="C:enterobactin synthetase complex"/>
    <property type="evidence" value="ECO:0007669"/>
    <property type="project" value="InterPro"/>
</dbReference>
<comment type="similarity">
    <text evidence="3">Belongs to the P-Pant transferase superfamily. EntD family.</text>
</comment>
<evidence type="ECO:0000256" key="1">
    <source>
        <dbReference type="ARBA" id="ARBA00003937"/>
    </source>
</evidence>
<dbReference type="Pfam" id="PF01648">
    <property type="entry name" value="ACPS"/>
    <property type="match status" value="1"/>
</dbReference>
<dbReference type="Pfam" id="PF17837">
    <property type="entry name" value="4PPT_N"/>
    <property type="match status" value="1"/>
</dbReference>
<dbReference type="InterPro" id="IPR041354">
    <property type="entry name" value="4PPT_N"/>
</dbReference>
<feature type="binding site" evidence="13">
    <location>
        <position position="124"/>
    </location>
    <ligand>
        <name>Mg(2+)</name>
        <dbReference type="ChEBI" id="CHEBI:18420"/>
    </ligand>
</feature>
<feature type="binding site" evidence="12">
    <location>
        <position position="124"/>
    </location>
    <ligand>
        <name>CoA</name>
        <dbReference type="ChEBI" id="CHEBI:57287"/>
    </ligand>
</feature>
<reference evidence="17" key="1">
    <citation type="submission" date="2014-08" db="EMBL/GenBank/DDBJ databases">
        <authorList>
            <person name="Moulin L."/>
        </authorList>
    </citation>
    <scope>NUCLEOTIDE SEQUENCE [LARGE SCALE GENOMIC DNA]</scope>
</reference>
<evidence type="ECO:0000256" key="7">
    <source>
        <dbReference type="ARBA" id="ARBA00023191"/>
    </source>
</evidence>
<feature type="binding site" evidence="13">
    <location>
        <position position="125"/>
    </location>
    <ligand>
        <name>Mg(2+)</name>
        <dbReference type="ChEBI" id="CHEBI:18420"/>
    </ligand>
</feature>
<keyword evidence="17" id="KW-1185">Reference proteome</keyword>
<feature type="binding site" evidence="12">
    <location>
        <position position="163"/>
    </location>
    <ligand>
        <name>CoA</name>
        <dbReference type="ChEBI" id="CHEBI:57287"/>
    </ligand>
</feature>
<accession>A0A090DRF3</accession>
<proteinExistence type="inferred from homology"/>
<dbReference type="GO" id="GO:0008897">
    <property type="term" value="F:holo-[acyl-carrier-protein] synthase activity"/>
    <property type="evidence" value="ECO:0007669"/>
    <property type="project" value="InterPro"/>
</dbReference>
<comment type="subunit">
    <text evidence="4">EntB, EntD, EntE, and EntF form a multienzyme complex called enterobactin synthase.</text>
</comment>
<comment type="function">
    <text evidence="1">Involved in the biosynthesis of the siderophore enterobactin (enterochelin), which is a macrocyclic trimeric lactone of N-(2,3-dihydroxybenzoyl)-serine. The serine trilactone serves as a scaffolding for the three catechol functionalities that provide hexadentate coordination for the tightly ligated iron(2+) atoms. Plays an essential role in the assembly of the enterobactin by catalyzing the transfer of the 4'-phosphopantetheine (Ppant) moiety from coenzyme A to the apo-domains of both EntB (ArCP domain) and EntF (PCP domain) to yield their holo-forms which make them competent for the activation of 2,3-dihydroxybenzoate (DHB) and L-serine, respectively.</text>
</comment>
<keyword evidence="6 16" id="KW-0808">Transferase</keyword>
<evidence type="ECO:0000259" key="14">
    <source>
        <dbReference type="Pfam" id="PF01648"/>
    </source>
</evidence>
<sequence>MNTPPNEARPDIEAAVDRALTGLMPPGLTAGCRLIRTGDERFLLAAESASIAAREPRARTASGAGRQVAHELLRRLGCADPAVPRGQLGNPIWPAGIIGSIAHDDDLAVAVAARSGAMRSVGVDIEPALPLPRELEAIVATPQDRLGDLETGTGGRVLFAVKEAVYKASFPLDDRVLGFEDIAVDFEAGKAVTSSGRRLMVCFTTTPRILALAYTA</sequence>
<evidence type="ECO:0000256" key="11">
    <source>
        <dbReference type="ARBA" id="ARBA00049191"/>
    </source>
</evidence>
<dbReference type="PANTHER" id="PTHR38096:SF1">
    <property type="entry name" value="ENTEROBACTIN SYNTHASE COMPONENT D"/>
    <property type="match status" value="1"/>
</dbReference>
<keyword evidence="13" id="KW-0479">Metal-binding</keyword>
<dbReference type="STRING" id="69974.MPLDJ20_180084"/>
<dbReference type="GO" id="GO:0000287">
    <property type="term" value="F:magnesium ion binding"/>
    <property type="evidence" value="ECO:0007669"/>
    <property type="project" value="InterPro"/>
</dbReference>
<evidence type="ECO:0000313" key="16">
    <source>
        <dbReference type="EMBL" id="CDX19244.1"/>
    </source>
</evidence>
<evidence type="ECO:0000256" key="10">
    <source>
        <dbReference type="ARBA" id="ARBA00049176"/>
    </source>
</evidence>